<dbReference type="PANTHER" id="PTHR12419:SF4">
    <property type="entry name" value="OTU DOMAIN-CONTAINING PROTEIN 5"/>
    <property type="match status" value="1"/>
</dbReference>
<keyword evidence="10" id="KW-1185">Reference proteome</keyword>
<evidence type="ECO:0000259" key="8">
    <source>
        <dbReference type="PROSITE" id="PS50802"/>
    </source>
</evidence>
<accession>A0A9W7FWQ0</accession>
<comment type="similarity">
    <text evidence="2">Belongs to the peptidase C85 family.</text>
</comment>
<evidence type="ECO:0000313" key="9">
    <source>
        <dbReference type="EMBL" id="GMI24350.1"/>
    </source>
</evidence>
<dbReference type="GO" id="GO:0016579">
    <property type="term" value="P:protein deubiquitination"/>
    <property type="evidence" value="ECO:0007669"/>
    <property type="project" value="TreeGrafter"/>
</dbReference>
<dbReference type="PANTHER" id="PTHR12419">
    <property type="entry name" value="OTU DOMAIN CONTAINING PROTEIN"/>
    <property type="match status" value="1"/>
</dbReference>
<dbReference type="InterPro" id="IPR003323">
    <property type="entry name" value="OTU_dom"/>
</dbReference>
<evidence type="ECO:0000313" key="10">
    <source>
        <dbReference type="Proteomes" id="UP001165082"/>
    </source>
</evidence>
<evidence type="ECO:0000256" key="7">
    <source>
        <dbReference type="SAM" id="MobiDB-lite"/>
    </source>
</evidence>
<feature type="compositionally biased region" description="Basic and acidic residues" evidence="7">
    <location>
        <begin position="9"/>
        <end position="30"/>
    </location>
</feature>
<evidence type="ECO:0000256" key="1">
    <source>
        <dbReference type="ARBA" id="ARBA00000707"/>
    </source>
</evidence>
<dbReference type="Pfam" id="PF02338">
    <property type="entry name" value="OTU"/>
    <property type="match status" value="1"/>
</dbReference>
<dbReference type="OrthoDB" id="415023at2759"/>
<sequence>MRVLVVPEGSEKQGRTQDLTREGPEVEGESKKKRSKKGVPLEERRGERMSQSGTGGGGGLRSSGSMMTSSSSSSSSSYSMFLSSKGLKLERMPTDGNCLFHACSLQIYSSSDYHDVLRENVIKHIEANRDTYEVFLENGESWEDYLARKRRLGVFGNHVEIQAICELHSRPFVIYTPQPPYTPVNVGHDEYDGFPIRLSYEHGNHYNAVLKPDEPSFGAGLGLAGLDVGLADRTQVEESKKLSDLSVAEDAIRLKLQAVSDLEATERDALQAVMEESKIGMSGGGDDELQKVLEMSRKEAG</sequence>
<dbReference type="Proteomes" id="UP001165082">
    <property type="component" value="Unassembled WGS sequence"/>
</dbReference>
<name>A0A9W7FWQ0_9STRA</name>
<dbReference type="InterPro" id="IPR050704">
    <property type="entry name" value="Peptidase_C85-like"/>
</dbReference>
<dbReference type="InterPro" id="IPR038765">
    <property type="entry name" value="Papain-like_cys_pep_sf"/>
</dbReference>
<dbReference type="GO" id="GO:0061578">
    <property type="term" value="F:K63-linked deubiquitinase activity"/>
    <property type="evidence" value="ECO:0007669"/>
    <property type="project" value="TreeGrafter"/>
</dbReference>
<dbReference type="AlphaFoldDB" id="A0A9W7FWQ0"/>
<keyword evidence="6" id="KW-0378">Hydrolase</keyword>
<protein>
    <recommendedName>
        <fullName evidence="3">ubiquitinyl hydrolase 1</fullName>
        <ecNumber evidence="3">3.4.19.12</ecNumber>
    </recommendedName>
</protein>
<gene>
    <name evidence="9" type="ORF">TrRE_jg3420</name>
</gene>
<comment type="caution">
    <text evidence="9">The sequence shown here is derived from an EMBL/GenBank/DDBJ whole genome shotgun (WGS) entry which is preliminary data.</text>
</comment>
<dbReference type="GO" id="GO:0004843">
    <property type="term" value="F:cysteine-type deubiquitinase activity"/>
    <property type="evidence" value="ECO:0007669"/>
    <property type="project" value="UniProtKB-EC"/>
</dbReference>
<feature type="compositionally biased region" description="Basic and acidic residues" evidence="7">
    <location>
        <begin position="39"/>
        <end position="48"/>
    </location>
</feature>
<feature type="region of interest" description="Disordered" evidence="7">
    <location>
        <begin position="1"/>
        <end position="77"/>
    </location>
</feature>
<organism evidence="9 10">
    <name type="scientific">Triparma retinervis</name>
    <dbReference type="NCBI Taxonomy" id="2557542"/>
    <lineage>
        <taxon>Eukaryota</taxon>
        <taxon>Sar</taxon>
        <taxon>Stramenopiles</taxon>
        <taxon>Ochrophyta</taxon>
        <taxon>Bolidophyceae</taxon>
        <taxon>Parmales</taxon>
        <taxon>Triparmaceae</taxon>
        <taxon>Triparma</taxon>
    </lineage>
</organism>
<keyword evidence="4" id="KW-0645">Protease</keyword>
<feature type="non-terminal residue" evidence="9">
    <location>
        <position position="1"/>
    </location>
</feature>
<dbReference type="PROSITE" id="PS50802">
    <property type="entry name" value="OTU"/>
    <property type="match status" value="1"/>
</dbReference>
<feature type="domain" description="OTU" evidence="8">
    <location>
        <begin position="87"/>
        <end position="212"/>
    </location>
</feature>
<comment type="catalytic activity">
    <reaction evidence="1">
        <text>Thiol-dependent hydrolysis of ester, thioester, amide, peptide and isopeptide bonds formed by the C-terminal Gly of ubiquitin (a 76-residue protein attached to proteins as an intracellular targeting signal).</text>
        <dbReference type="EC" id="3.4.19.12"/>
    </reaction>
</comment>
<evidence type="ECO:0000256" key="3">
    <source>
        <dbReference type="ARBA" id="ARBA00012759"/>
    </source>
</evidence>
<dbReference type="EMBL" id="BRXZ01007112">
    <property type="protein sequence ID" value="GMI24350.1"/>
    <property type="molecule type" value="Genomic_DNA"/>
</dbReference>
<feature type="compositionally biased region" description="Basic and acidic residues" evidence="7">
    <location>
        <begin position="288"/>
        <end position="301"/>
    </location>
</feature>
<evidence type="ECO:0000256" key="6">
    <source>
        <dbReference type="ARBA" id="ARBA00022801"/>
    </source>
</evidence>
<evidence type="ECO:0000256" key="2">
    <source>
        <dbReference type="ARBA" id="ARBA00010407"/>
    </source>
</evidence>
<dbReference type="Gene3D" id="3.90.70.80">
    <property type="match status" value="1"/>
</dbReference>
<keyword evidence="5" id="KW-0833">Ubl conjugation pathway</keyword>
<proteinExistence type="inferred from homology"/>
<reference evidence="9" key="1">
    <citation type="submission" date="2022-07" db="EMBL/GenBank/DDBJ databases">
        <title>Genome analysis of Parmales, a sister group of diatoms, reveals the evolutionary specialization of diatoms from phago-mixotrophs to photoautotrophs.</title>
        <authorList>
            <person name="Ban H."/>
            <person name="Sato S."/>
            <person name="Yoshikawa S."/>
            <person name="Kazumasa Y."/>
            <person name="Nakamura Y."/>
            <person name="Ichinomiya M."/>
            <person name="Saitoh K."/>
            <person name="Sato N."/>
            <person name="Blanc-Mathieu R."/>
            <person name="Endo H."/>
            <person name="Kuwata A."/>
            <person name="Ogata H."/>
        </authorList>
    </citation>
    <scope>NUCLEOTIDE SEQUENCE</scope>
</reference>
<feature type="region of interest" description="Disordered" evidence="7">
    <location>
        <begin position="276"/>
        <end position="301"/>
    </location>
</feature>
<dbReference type="SUPFAM" id="SSF54001">
    <property type="entry name" value="Cysteine proteinases"/>
    <property type="match status" value="1"/>
</dbReference>
<dbReference type="GO" id="GO:0006508">
    <property type="term" value="P:proteolysis"/>
    <property type="evidence" value="ECO:0007669"/>
    <property type="project" value="UniProtKB-KW"/>
</dbReference>
<evidence type="ECO:0000256" key="5">
    <source>
        <dbReference type="ARBA" id="ARBA00022786"/>
    </source>
</evidence>
<evidence type="ECO:0000256" key="4">
    <source>
        <dbReference type="ARBA" id="ARBA00022670"/>
    </source>
</evidence>
<feature type="compositionally biased region" description="Low complexity" evidence="7">
    <location>
        <begin position="62"/>
        <end position="77"/>
    </location>
</feature>
<dbReference type="EC" id="3.4.19.12" evidence="3"/>